<keyword evidence="9" id="KW-0732">Signal</keyword>
<dbReference type="Proteomes" id="UP000051335">
    <property type="component" value="Unassembled WGS sequence"/>
</dbReference>
<dbReference type="AlphaFoldDB" id="A0A0P9SEK4"/>
<dbReference type="NCBIfam" id="TIGR01844">
    <property type="entry name" value="type_I_sec_TolC"/>
    <property type="match status" value="1"/>
</dbReference>
<accession>A0A0P9SEK4</accession>
<reference evidence="10 11" key="1">
    <citation type="submission" date="2015-09" db="EMBL/GenBank/DDBJ databases">
        <title>Genome announcement of multiple Pseudomonas syringae strains.</title>
        <authorList>
            <person name="Thakur S."/>
            <person name="Wang P.W."/>
            <person name="Gong Y."/>
            <person name="Weir B.S."/>
            <person name="Guttman D.S."/>
        </authorList>
    </citation>
    <scope>NUCLEOTIDE SEQUENCE [LARGE SCALE GENOMIC DNA]</scope>
    <source>
        <strain evidence="10 11">ICMP17001</strain>
    </source>
</reference>
<dbReference type="GO" id="GO:0015562">
    <property type="term" value="F:efflux transmembrane transporter activity"/>
    <property type="evidence" value="ECO:0007669"/>
    <property type="project" value="InterPro"/>
</dbReference>
<keyword evidence="4" id="KW-1134">Transmembrane beta strand</keyword>
<evidence type="ECO:0000256" key="7">
    <source>
        <dbReference type="ARBA" id="ARBA00023237"/>
    </source>
</evidence>
<organism evidence="10 11">
    <name type="scientific">Pseudomonas syringae pv. coryli</name>
    <dbReference type="NCBI Taxonomy" id="317659"/>
    <lineage>
        <taxon>Bacteria</taxon>
        <taxon>Pseudomonadati</taxon>
        <taxon>Pseudomonadota</taxon>
        <taxon>Gammaproteobacteria</taxon>
        <taxon>Pseudomonadales</taxon>
        <taxon>Pseudomonadaceae</taxon>
        <taxon>Pseudomonas</taxon>
    </lineage>
</organism>
<dbReference type="InterPro" id="IPR003423">
    <property type="entry name" value="OMP_efflux"/>
</dbReference>
<dbReference type="InterPro" id="IPR051906">
    <property type="entry name" value="TolC-like"/>
</dbReference>
<evidence type="ECO:0000256" key="8">
    <source>
        <dbReference type="SAM" id="Coils"/>
    </source>
</evidence>
<evidence type="ECO:0000256" key="2">
    <source>
        <dbReference type="ARBA" id="ARBA00007613"/>
    </source>
</evidence>
<keyword evidence="8" id="KW-0175">Coiled coil</keyword>
<feature type="chain" id="PRO_5006168090" evidence="9">
    <location>
        <begin position="24"/>
        <end position="481"/>
    </location>
</feature>
<dbReference type="GO" id="GO:1990281">
    <property type="term" value="C:efflux pump complex"/>
    <property type="evidence" value="ECO:0007669"/>
    <property type="project" value="TreeGrafter"/>
</dbReference>
<protein>
    <submittedName>
        <fullName evidence="10">Outer membrane efflux protein</fullName>
    </submittedName>
</protein>
<proteinExistence type="inferred from homology"/>
<dbReference type="Pfam" id="PF02321">
    <property type="entry name" value="OEP"/>
    <property type="match status" value="2"/>
</dbReference>
<dbReference type="GO" id="GO:0009279">
    <property type="term" value="C:cell outer membrane"/>
    <property type="evidence" value="ECO:0007669"/>
    <property type="project" value="UniProtKB-SubCell"/>
</dbReference>
<comment type="subcellular location">
    <subcellularLocation>
        <location evidence="1">Cell outer membrane</location>
    </subcellularLocation>
</comment>
<name>A0A0P9SEK4_9PSED</name>
<dbReference type="GO" id="GO:0015288">
    <property type="term" value="F:porin activity"/>
    <property type="evidence" value="ECO:0007669"/>
    <property type="project" value="TreeGrafter"/>
</dbReference>
<evidence type="ECO:0000256" key="9">
    <source>
        <dbReference type="SAM" id="SignalP"/>
    </source>
</evidence>
<dbReference type="PATRIC" id="fig|317659.3.peg.1608"/>
<evidence type="ECO:0000256" key="6">
    <source>
        <dbReference type="ARBA" id="ARBA00023136"/>
    </source>
</evidence>
<feature type="coiled-coil region" evidence="8">
    <location>
        <begin position="118"/>
        <end position="215"/>
    </location>
</feature>
<gene>
    <name evidence="10" type="ORF">ALO75_00946</name>
</gene>
<evidence type="ECO:0000313" key="10">
    <source>
        <dbReference type="EMBL" id="KPW96896.1"/>
    </source>
</evidence>
<evidence type="ECO:0000256" key="5">
    <source>
        <dbReference type="ARBA" id="ARBA00022692"/>
    </source>
</evidence>
<feature type="signal peptide" evidence="9">
    <location>
        <begin position="1"/>
        <end position="23"/>
    </location>
</feature>
<comment type="caution">
    <text evidence="10">The sequence shown here is derived from an EMBL/GenBank/DDBJ whole genome shotgun (WGS) entry which is preliminary data.</text>
</comment>
<dbReference type="EMBL" id="LJQC01000636">
    <property type="protein sequence ID" value="KPW96896.1"/>
    <property type="molecule type" value="Genomic_DNA"/>
</dbReference>
<dbReference type="Gene3D" id="1.20.1600.10">
    <property type="entry name" value="Outer membrane efflux proteins (OEP)"/>
    <property type="match status" value="1"/>
</dbReference>
<evidence type="ECO:0000256" key="3">
    <source>
        <dbReference type="ARBA" id="ARBA00022448"/>
    </source>
</evidence>
<evidence type="ECO:0000256" key="1">
    <source>
        <dbReference type="ARBA" id="ARBA00004442"/>
    </source>
</evidence>
<sequence>MLCRICIIFLTVLMILVPKSAAATEVPDGIQRADLLGVYQAALLSDPQLSASRHAFKGQVEAVPQAMAGLLPTVNAGTKTEVTHLDRNRPSLDRSRSGNTFQANLNQPLFHADRWYQLKATQSSVDQAELELTAKEQTLILTSAQAYFETLRMLDSLAAARAEEAALSRQRDQAQGRLDDGASSITDVYDAQAAYDNARANRQLAQRKVDDAFEALSRLTNSNYTSIVGMGHQLPTGPPVPTNPNVWVEKAVQQNIELLAAAKAVNAAQQTISQRKAGYAPTVDVVASYRKGDNDSFGYSNPTDFGTNGYGGNISQSTISIELNVPLYSGGMTRSQVRESTERLYQRQDEQEDKRREVVLTTRNAFRGISASVEQIFARRQSIFSGMKSVEANQVGIDVGSRNISDLLNAQRQLYAAVRDYNDARYDYIVDTLKLKQATGSLAPSDLQALAVYMKPDYDPDRDFLPPGSLHLSDNTANTPR</sequence>
<keyword evidence="6" id="KW-0472">Membrane</keyword>
<keyword evidence="7" id="KW-0998">Cell outer membrane</keyword>
<dbReference type="InterPro" id="IPR010130">
    <property type="entry name" value="T1SS_OMP_TolC"/>
</dbReference>
<comment type="similarity">
    <text evidence="2">Belongs to the outer membrane factor (OMF) (TC 1.B.17) family.</text>
</comment>
<evidence type="ECO:0000256" key="4">
    <source>
        <dbReference type="ARBA" id="ARBA00022452"/>
    </source>
</evidence>
<keyword evidence="5" id="KW-0812">Transmembrane</keyword>
<dbReference type="SUPFAM" id="SSF56954">
    <property type="entry name" value="Outer membrane efflux proteins (OEP)"/>
    <property type="match status" value="1"/>
</dbReference>
<dbReference type="PANTHER" id="PTHR30026:SF20">
    <property type="entry name" value="OUTER MEMBRANE PROTEIN TOLC"/>
    <property type="match status" value="1"/>
</dbReference>
<keyword evidence="11" id="KW-1185">Reference proteome</keyword>
<evidence type="ECO:0000313" key="11">
    <source>
        <dbReference type="Proteomes" id="UP000051335"/>
    </source>
</evidence>
<keyword evidence="3" id="KW-0813">Transport</keyword>
<dbReference type="PANTHER" id="PTHR30026">
    <property type="entry name" value="OUTER MEMBRANE PROTEIN TOLC"/>
    <property type="match status" value="1"/>
</dbReference>